<evidence type="ECO:0000256" key="1">
    <source>
        <dbReference type="ARBA" id="ARBA00023015"/>
    </source>
</evidence>
<gene>
    <name evidence="7" type="ORF">Q3982_05345</name>
</gene>
<evidence type="ECO:0000256" key="5">
    <source>
        <dbReference type="SAM" id="Phobius"/>
    </source>
</evidence>
<dbReference type="AlphaFoldDB" id="A0AA43U690"/>
<evidence type="ECO:0000256" key="3">
    <source>
        <dbReference type="ARBA" id="ARBA00023163"/>
    </source>
</evidence>
<keyword evidence="5" id="KW-1133">Transmembrane helix</keyword>
<feature type="transmembrane region" description="Helical" evidence="5">
    <location>
        <begin position="100"/>
        <end position="122"/>
    </location>
</feature>
<organism evidence="7 8">
    <name type="scientific">Phoenicibacter congonensis</name>
    <dbReference type="NCBI Taxonomy" id="1944646"/>
    <lineage>
        <taxon>Bacteria</taxon>
        <taxon>Bacillati</taxon>
        <taxon>Actinomycetota</taxon>
        <taxon>Coriobacteriia</taxon>
        <taxon>Eggerthellales</taxon>
        <taxon>Eggerthellaceae</taxon>
        <taxon>Phoenicibacter</taxon>
    </lineage>
</organism>
<keyword evidence="1" id="KW-0805">Transcription regulation</keyword>
<dbReference type="Pfam" id="PF00196">
    <property type="entry name" value="GerE"/>
    <property type="match status" value="1"/>
</dbReference>
<dbReference type="SMART" id="SM00421">
    <property type="entry name" value="HTH_LUXR"/>
    <property type="match status" value="1"/>
</dbReference>
<dbReference type="GO" id="GO:0006355">
    <property type="term" value="P:regulation of DNA-templated transcription"/>
    <property type="evidence" value="ECO:0007669"/>
    <property type="project" value="InterPro"/>
</dbReference>
<feature type="non-terminal residue" evidence="7">
    <location>
        <position position="1"/>
    </location>
</feature>
<dbReference type="SUPFAM" id="SSF46894">
    <property type="entry name" value="C-terminal effector domain of the bipartite response regulators"/>
    <property type="match status" value="1"/>
</dbReference>
<keyword evidence="2" id="KW-0238">DNA-binding</keyword>
<dbReference type="PANTHER" id="PTHR44688:SF16">
    <property type="entry name" value="DNA-BINDING TRANSCRIPTIONAL ACTIVATOR DEVR_DOSR"/>
    <property type="match status" value="1"/>
</dbReference>
<dbReference type="PRINTS" id="PR00038">
    <property type="entry name" value="HTHLUXR"/>
</dbReference>
<evidence type="ECO:0000259" key="6">
    <source>
        <dbReference type="PROSITE" id="PS50043"/>
    </source>
</evidence>
<name>A0AA43U690_9ACTN</name>
<dbReference type="GO" id="GO:0003677">
    <property type="term" value="F:DNA binding"/>
    <property type="evidence" value="ECO:0007669"/>
    <property type="project" value="UniProtKB-KW"/>
</dbReference>
<sequence>IVLAGVIIFNTKEHFCTHSDAESMYRVALIFLMAGILIPTILGALHGGYTDSAAIWAMIVSGIIALSGFNLFDFGNMMLCLGVVKTNNGGNEHLIVVGRLVVYAAMAFGFALGSVLVTYVMPLNAVEILIICCCIAMLLLLITFSFPASTKLGYESMILRVGANSLSADELSNELAAQCESCGSAGDCSFRSSMLEQDSIREIERAAVETAKQIIATDEAKRQGAQEAVEVEEKKREAIGENVSQEAQKAAQIDEKGSSMKSNARKPAFWRDACDEIAKRYRLSKRETEIFHIISKGRNAEYVSNELFISVHTAKTHIANIYQKLDVHSSQEMLDLIDDFRKSSEEEHRKEALQ</sequence>
<feature type="transmembrane region" description="Helical" evidence="5">
    <location>
        <begin position="27"/>
        <end position="47"/>
    </location>
</feature>
<accession>A0AA43U690</accession>
<feature type="domain" description="HTH luxR-type" evidence="6">
    <location>
        <begin position="276"/>
        <end position="341"/>
    </location>
</feature>
<keyword evidence="5" id="KW-0472">Membrane</keyword>
<keyword evidence="8" id="KW-1185">Reference proteome</keyword>
<evidence type="ECO:0000313" key="7">
    <source>
        <dbReference type="EMBL" id="MDO4842083.1"/>
    </source>
</evidence>
<dbReference type="InterPro" id="IPR036388">
    <property type="entry name" value="WH-like_DNA-bd_sf"/>
</dbReference>
<dbReference type="CDD" id="cd06170">
    <property type="entry name" value="LuxR_C_like"/>
    <property type="match status" value="1"/>
</dbReference>
<evidence type="ECO:0000313" key="8">
    <source>
        <dbReference type="Proteomes" id="UP001168575"/>
    </source>
</evidence>
<comment type="caution">
    <text evidence="7">The sequence shown here is derived from an EMBL/GenBank/DDBJ whole genome shotgun (WGS) entry which is preliminary data.</text>
</comment>
<dbReference type="PROSITE" id="PS50043">
    <property type="entry name" value="HTH_LUXR_2"/>
    <property type="match status" value="1"/>
</dbReference>
<reference evidence="7" key="1">
    <citation type="submission" date="2023-07" db="EMBL/GenBank/DDBJ databases">
        <title>Between Cages and Wild: Unraveling the Impact of Captivity on Animal Microbiomes and Antimicrobial Resistance.</title>
        <authorList>
            <person name="Schmartz G.P."/>
            <person name="Rehner J."/>
            <person name="Schuff M.J."/>
            <person name="Becker S.L."/>
            <person name="Kravczyk M."/>
            <person name="Gurevich A."/>
            <person name="Francke R."/>
            <person name="Mueller R."/>
            <person name="Keller V."/>
            <person name="Keller A."/>
        </authorList>
    </citation>
    <scope>NUCLEOTIDE SEQUENCE</scope>
    <source>
        <strain evidence="7">S12M_St_49</strain>
    </source>
</reference>
<dbReference type="EMBL" id="JAUMVS010000089">
    <property type="protein sequence ID" value="MDO4842083.1"/>
    <property type="molecule type" value="Genomic_DNA"/>
</dbReference>
<feature type="transmembrane region" description="Helical" evidence="5">
    <location>
        <begin position="53"/>
        <end position="72"/>
    </location>
</feature>
<evidence type="ECO:0000256" key="4">
    <source>
        <dbReference type="SAM" id="MobiDB-lite"/>
    </source>
</evidence>
<protein>
    <submittedName>
        <fullName evidence="7">LuxR C-terminal-related transcriptional regulator</fullName>
    </submittedName>
</protein>
<keyword evidence="5" id="KW-0812">Transmembrane</keyword>
<dbReference type="InterPro" id="IPR000792">
    <property type="entry name" value="Tscrpt_reg_LuxR_C"/>
</dbReference>
<keyword evidence="3" id="KW-0804">Transcription</keyword>
<dbReference type="Gene3D" id="1.10.10.10">
    <property type="entry name" value="Winged helix-like DNA-binding domain superfamily/Winged helix DNA-binding domain"/>
    <property type="match status" value="1"/>
</dbReference>
<evidence type="ECO:0000256" key="2">
    <source>
        <dbReference type="ARBA" id="ARBA00023125"/>
    </source>
</evidence>
<feature type="region of interest" description="Disordered" evidence="4">
    <location>
        <begin position="243"/>
        <end position="264"/>
    </location>
</feature>
<proteinExistence type="predicted"/>
<feature type="transmembrane region" description="Helical" evidence="5">
    <location>
        <begin position="128"/>
        <end position="148"/>
    </location>
</feature>
<dbReference type="InterPro" id="IPR016032">
    <property type="entry name" value="Sig_transdc_resp-reg_C-effctor"/>
</dbReference>
<dbReference type="PANTHER" id="PTHR44688">
    <property type="entry name" value="DNA-BINDING TRANSCRIPTIONAL ACTIVATOR DEVR_DOSR"/>
    <property type="match status" value="1"/>
</dbReference>
<dbReference type="Proteomes" id="UP001168575">
    <property type="component" value="Unassembled WGS sequence"/>
</dbReference>